<comment type="subunit">
    <text evidence="3">Homotrimer.</text>
</comment>
<reference evidence="6 7" key="1">
    <citation type="submission" date="2020-09" db="EMBL/GenBank/DDBJ databases">
        <authorList>
            <person name="Kim M.K."/>
        </authorList>
    </citation>
    <scope>NUCLEOTIDE SEQUENCE [LARGE SCALE GENOMIC DNA]</scope>
    <source>
        <strain evidence="6 7">BT646</strain>
    </source>
</reference>
<comment type="pathway">
    <text evidence="1">Carbohydrate acid metabolism.</text>
</comment>
<dbReference type="PANTHER" id="PTHR30246">
    <property type="entry name" value="2-KETO-3-DEOXY-6-PHOSPHOGLUCONATE ALDOLASE"/>
    <property type="match status" value="1"/>
</dbReference>
<evidence type="ECO:0000256" key="2">
    <source>
        <dbReference type="ARBA" id="ARBA00006906"/>
    </source>
</evidence>
<dbReference type="SUPFAM" id="SSF51569">
    <property type="entry name" value="Aldolase"/>
    <property type="match status" value="1"/>
</dbReference>
<evidence type="ECO:0000256" key="5">
    <source>
        <dbReference type="ARBA" id="ARBA00023277"/>
    </source>
</evidence>
<dbReference type="InterPro" id="IPR013785">
    <property type="entry name" value="Aldolase_TIM"/>
</dbReference>
<proteinExistence type="inferred from homology"/>
<evidence type="ECO:0000313" key="7">
    <source>
        <dbReference type="Proteomes" id="UP000642468"/>
    </source>
</evidence>
<dbReference type="Gene3D" id="3.20.20.70">
    <property type="entry name" value="Aldolase class I"/>
    <property type="match status" value="1"/>
</dbReference>
<evidence type="ECO:0000256" key="1">
    <source>
        <dbReference type="ARBA" id="ARBA00004761"/>
    </source>
</evidence>
<gene>
    <name evidence="6" type="ORF">IC231_09235</name>
</gene>
<dbReference type="CDD" id="cd00452">
    <property type="entry name" value="KDPG_aldolase"/>
    <property type="match status" value="1"/>
</dbReference>
<dbReference type="RefSeq" id="WP_190784244.1">
    <property type="nucleotide sequence ID" value="NZ_JACWZZ010000002.1"/>
</dbReference>
<organism evidence="6 7">
    <name type="scientific">Hymenobacter duratus</name>
    <dbReference type="NCBI Taxonomy" id="2771356"/>
    <lineage>
        <taxon>Bacteria</taxon>
        <taxon>Pseudomonadati</taxon>
        <taxon>Bacteroidota</taxon>
        <taxon>Cytophagia</taxon>
        <taxon>Cytophagales</taxon>
        <taxon>Hymenobacteraceae</taxon>
        <taxon>Hymenobacter</taxon>
    </lineage>
</organism>
<dbReference type="InterPro" id="IPR000887">
    <property type="entry name" value="Aldlse_KDPG_KHG"/>
</dbReference>
<keyword evidence="7" id="KW-1185">Reference proteome</keyword>
<keyword evidence="5" id="KW-0119">Carbohydrate metabolism</keyword>
<dbReference type="PANTHER" id="PTHR30246:SF1">
    <property type="entry name" value="2-DEHYDRO-3-DEOXY-6-PHOSPHOGALACTONATE ALDOLASE-RELATED"/>
    <property type="match status" value="1"/>
</dbReference>
<dbReference type="Pfam" id="PF01081">
    <property type="entry name" value="Aldolase"/>
    <property type="match status" value="1"/>
</dbReference>
<evidence type="ECO:0000313" key="6">
    <source>
        <dbReference type="EMBL" id="MBD2715218.1"/>
    </source>
</evidence>
<comment type="caution">
    <text evidence="6">The sequence shown here is derived from an EMBL/GenBank/DDBJ whole genome shotgun (WGS) entry which is preliminary data.</text>
</comment>
<evidence type="ECO:0000256" key="3">
    <source>
        <dbReference type="ARBA" id="ARBA00011233"/>
    </source>
</evidence>
<keyword evidence="4" id="KW-0456">Lyase</keyword>
<protein>
    <submittedName>
        <fullName evidence="6">Bifunctional 4-hydroxy-2-oxoglutarate aldolase/2-dehydro-3-deoxy-phosphogluconate aldolase</fullName>
    </submittedName>
</protein>
<name>A0ABR8JHZ2_9BACT</name>
<sequence length="217" mass="23796">MPRFSADHILETVLRTPIVPVFFHADAAYATRIVQTCYDGGLRVFEFTNRGTQAFEVFGELVKFVRENCPELLLGIGTIYTAADAERFIEAGADFVVQPCITAEVAEACRRHQTPWMPGTMTVREVYEATQLGAALVKIFPGNVVGPGFIKSLRGPMPSVPLMVTGGVEPTTESLREWFGAGVNVVGMGSQLFKNDDPTALKQLLTDLLVFLPTLRK</sequence>
<accession>A0ABR8JHZ2</accession>
<comment type="similarity">
    <text evidence="2">Belongs to the KHG/KDPG aldolase family.</text>
</comment>
<dbReference type="EMBL" id="JACWZZ010000002">
    <property type="protein sequence ID" value="MBD2715218.1"/>
    <property type="molecule type" value="Genomic_DNA"/>
</dbReference>
<evidence type="ECO:0000256" key="4">
    <source>
        <dbReference type="ARBA" id="ARBA00023239"/>
    </source>
</evidence>
<dbReference type="Proteomes" id="UP000642468">
    <property type="component" value="Unassembled WGS sequence"/>
</dbReference>